<accession>A0A9W8MIM5</accession>
<dbReference type="Proteomes" id="UP001140091">
    <property type="component" value="Unassembled WGS sequence"/>
</dbReference>
<evidence type="ECO:0000313" key="3">
    <source>
        <dbReference type="Proteomes" id="UP001140091"/>
    </source>
</evidence>
<name>A0A9W8MIM5_9AGAR</name>
<sequence length="168" mass="18197">MGMKRKFDVETEDSAPVRQKQLKLFPFPNLVVDEDVSMSDAESLYPAQFHLRLPSNASSASSNASDSPLTYSPPYPSFDLSPLPPSTTESEMLDAQPLNFSPNPTAQFPSSPSTVGLIQPSSTSFVHHGSNCTQIPKLRIACASGINGQRSMWSHCEQCGAISMVDCD</sequence>
<dbReference type="EMBL" id="JANBPK010000809">
    <property type="protein sequence ID" value="KAJ2931282.1"/>
    <property type="molecule type" value="Genomic_DNA"/>
</dbReference>
<feature type="non-terminal residue" evidence="2">
    <location>
        <position position="1"/>
    </location>
</feature>
<feature type="compositionally biased region" description="Low complexity" evidence="1">
    <location>
        <begin position="56"/>
        <end position="67"/>
    </location>
</feature>
<dbReference type="AlphaFoldDB" id="A0A9W8MIM5"/>
<proteinExistence type="predicted"/>
<dbReference type="OrthoDB" id="2574468at2759"/>
<feature type="region of interest" description="Disordered" evidence="1">
    <location>
        <begin position="56"/>
        <end position="92"/>
    </location>
</feature>
<evidence type="ECO:0000256" key="1">
    <source>
        <dbReference type="SAM" id="MobiDB-lite"/>
    </source>
</evidence>
<gene>
    <name evidence="2" type="ORF">H1R20_g5880</name>
</gene>
<organism evidence="2 3">
    <name type="scientific">Candolleomyces eurysporus</name>
    <dbReference type="NCBI Taxonomy" id="2828524"/>
    <lineage>
        <taxon>Eukaryota</taxon>
        <taxon>Fungi</taxon>
        <taxon>Dikarya</taxon>
        <taxon>Basidiomycota</taxon>
        <taxon>Agaricomycotina</taxon>
        <taxon>Agaricomycetes</taxon>
        <taxon>Agaricomycetidae</taxon>
        <taxon>Agaricales</taxon>
        <taxon>Agaricineae</taxon>
        <taxon>Psathyrellaceae</taxon>
        <taxon>Candolleomyces</taxon>
    </lineage>
</organism>
<keyword evidence="3" id="KW-1185">Reference proteome</keyword>
<comment type="caution">
    <text evidence="2">The sequence shown here is derived from an EMBL/GenBank/DDBJ whole genome shotgun (WGS) entry which is preliminary data.</text>
</comment>
<reference evidence="2" key="1">
    <citation type="submission" date="2022-06" db="EMBL/GenBank/DDBJ databases">
        <title>Genome Sequence of Candolleomyces eurysporus.</title>
        <authorList>
            <person name="Buettner E."/>
        </authorList>
    </citation>
    <scope>NUCLEOTIDE SEQUENCE</scope>
    <source>
        <strain evidence="2">VTCC 930004</strain>
    </source>
</reference>
<evidence type="ECO:0000313" key="2">
    <source>
        <dbReference type="EMBL" id="KAJ2931282.1"/>
    </source>
</evidence>
<protein>
    <submittedName>
        <fullName evidence="2">Uncharacterized protein</fullName>
    </submittedName>
</protein>